<protein>
    <submittedName>
        <fullName evidence="1">Uncharacterized protein</fullName>
    </submittedName>
</protein>
<gene>
    <name evidence="1" type="ORF">ENJ46_03865</name>
</gene>
<reference evidence="1" key="1">
    <citation type="journal article" date="2020" name="mSystems">
        <title>Genome- and Community-Level Interaction Insights into Carbon Utilization and Element Cycling Functions of Hydrothermarchaeota in Hydrothermal Sediment.</title>
        <authorList>
            <person name="Zhou Z."/>
            <person name="Liu Y."/>
            <person name="Xu W."/>
            <person name="Pan J."/>
            <person name="Luo Z.H."/>
            <person name="Li M."/>
        </authorList>
    </citation>
    <scope>NUCLEOTIDE SEQUENCE [LARGE SCALE GENOMIC DNA]</scope>
    <source>
        <strain evidence="1">HyVt-489</strain>
    </source>
</reference>
<evidence type="ECO:0000313" key="1">
    <source>
        <dbReference type="EMBL" id="HFB55039.1"/>
    </source>
</evidence>
<proteinExistence type="predicted"/>
<accession>A0A7C3C1S7</accession>
<comment type="caution">
    <text evidence="1">The sequence shown here is derived from an EMBL/GenBank/DDBJ whole genome shotgun (WGS) entry which is preliminary data.</text>
</comment>
<sequence>MDNEKGYQDSLKADALFIQTDHLDRLIPFLETHDLLERGVLGRDYLPISHDHSTTKSHIVL</sequence>
<name>A0A7C3C1S7_9PROT</name>
<organism evidence="1">
    <name type="scientific">Hellea balneolensis</name>
    <dbReference type="NCBI Taxonomy" id="287478"/>
    <lineage>
        <taxon>Bacteria</taxon>
        <taxon>Pseudomonadati</taxon>
        <taxon>Pseudomonadota</taxon>
        <taxon>Alphaproteobacteria</taxon>
        <taxon>Maricaulales</taxon>
        <taxon>Robiginitomaculaceae</taxon>
        <taxon>Hellea</taxon>
    </lineage>
</organism>
<dbReference type="EMBL" id="DRMN01000253">
    <property type="protein sequence ID" value="HFB55039.1"/>
    <property type="molecule type" value="Genomic_DNA"/>
</dbReference>
<dbReference type="AlphaFoldDB" id="A0A7C3C1S7"/>
<dbReference type="Proteomes" id="UP000886042">
    <property type="component" value="Unassembled WGS sequence"/>
</dbReference>